<organism evidence="3 4">
    <name type="scientific">Mytilus galloprovincialis</name>
    <name type="common">Mediterranean mussel</name>
    <dbReference type="NCBI Taxonomy" id="29158"/>
    <lineage>
        <taxon>Eukaryota</taxon>
        <taxon>Metazoa</taxon>
        <taxon>Spiralia</taxon>
        <taxon>Lophotrochozoa</taxon>
        <taxon>Mollusca</taxon>
        <taxon>Bivalvia</taxon>
        <taxon>Autobranchia</taxon>
        <taxon>Pteriomorphia</taxon>
        <taxon>Mytilida</taxon>
        <taxon>Mytiloidea</taxon>
        <taxon>Mytilidae</taxon>
        <taxon>Mytilinae</taxon>
        <taxon>Mytilus</taxon>
    </lineage>
</organism>
<dbReference type="PANTHER" id="PTHR24043">
    <property type="entry name" value="SCAVENGER RECEPTOR CLASS F"/>
    <property type="match status" value="1"/>
</dbReference>
<sequence>MLIKQNLSIHIAEASCEPSTFGPNCLYSCNCELSCDQLSGACSMCKPGWNGPNCQMHNVAMNKPTRLRKFPNEMADQLVDGDRENTCLSVSGIDTQRLKIDFGVTESLHHITIFDKPNRALSERVWSNDLNIKIGNTTVLKDATSCHNHTGDFPLTGELDVECKISGQHLYLIKKTEPKELKICEVEAYVCTDYTWGNECENFCGNCKYGATCNQLTGECPYDCEAGWYGYRCDTYQNFLNLGSQNTTADETTQSTATIVTTQPAEIDVTTQSGATDITTQSGATDITTQSGATDITTQSAATDITNTIWSNRHNNTIWATDITTQSGATDITTQLAATDITTQYGATNETTQSAATDLTTQSAVTDLTTQSGATDITTQSTGTDITTQSTGTDVTIQSTGTDVTTQSTSTDMTTYSNR</sequence>
<dbReference type="GO" id="GO:0005044">
    <property type="term" value="F:scavenger receptor activity"/>
    <property type="evidence" value="ECO:0007669"/>
    <property type="project" value="InterPro"/>
</dbReference>
<dbReference type="Gene3D" id="2.170.300.10">
    <property type="entry name" value="Tie2 ligand-binding domain superfamily"/>
    <property type="match status" value="2"/>
</dbReference>
<accession>A0A8B6CUA0</accession>
<comment type="caution">
    <text evidence="3">The sequence shown here is derived from an EMBL/GenBank/DDBJ whole genome shotgun (WGS) entry which is preliminary data.</text>
</comment>
<keyword evidence="4" id="KW-1185">Reference proteome</keyword>
<evidence type="ECO:0000256" key="1">
    <source>
        <dbReference type="ARBA" id="ARBA00022536"/>
    </source>
</evidence>
<gene>
    <name evidence="3" type="ORF">MGAL_10B025172</name>
</gene>
<dbReference type="InterPro" id="IPR042635">
    <property type="entry name" value="MEGF10/SREC1/2-like"/>
</dbReference>
<evidence type="ECO:0000256" key="2">
    <source>
        <dbReference type="SAM" id="MobiDB-lite"/>
    </source>
</evidence>
<dbReference type="Proteomes" id="UP000596742">
    <property type="component" value="Unassembled WGS sequence"/>
</dbReference>
<dbReference type="EMBL" id="UYJE01002290">
    <property type="protein sequence ID" value="VDI09481.1"/>
    <property type="molecule type" value="Genomic_DNA"/>
</dbReference>
<proteinExistence type="predicted"/>
<reference evidence="3" key="1">
    <citation type="submission" date="2018-11" db="EMBL/GenBank/DDBJ databases">
        <authorList>
            <person name="Alioto T."/>
            <person name="Alioto T."/>
        </authorList>
    </citation>
    <scope>NUCLEOTIDE SEQUENCE</scope>
</reference>
<dbReference type="AlphaFoldDB" id="A0A8B6CUA0"/>
<evidence type="ECO:0000313" key="3">
    <source>
        <dbReference type="EMBL" id="VDI09481.1"/>
    </source>
</evidence>
<dbReference type="SUPFAM" id="SSF49785">
    <property type="entry name" value="Galactose-binding domain-like"/>
    <property type="match status" value="1"/>
</dbReference>
<protein>
    <recommendedName>
        <fullName evidence="5">EGF-like domain-containing protein</fullName>
    </recommendedName>
</protein>
<dbReference type="OrthoDB" id="6159258at2759"/>
<name>A0A8B6CUA0_MYTGA</name>
<keyword evidence="1" id="KW-0245">EGF-like domain</keyword>
<dbReference type="InterPro" id="IPR008979">
    <property type="entry name" value="Galactose-bd-like_sf"/>
</dbReference>
<evidence type="ECO:0000313" key="4">
    <source>
        <dbReference type="Proteomes" id="UP000596742"/>
    </source>
</evidence>
<feature type="region of interest" description="Disordered" evidence="2">
    <location>
        <begin position="400"/>
        <end position="419"/>
    </location>
</feature>
<evidence type="ECO:0008006" key="5">
    <source>
        <dbReference type="Google" id="ProtNLM"/>
    </source>
</evidence>